<reference evidence="1" key="1">
    <citation type="journal article" date="2015" name="Nature">
        <title>Complex archaea that bridge the gap between prokaryotes and eukaryotes.</title>
        <authorList>
            <person name="Spang A."/>
            <person name="Saw J.H."/>
            <person name="Jorgensen S.L."/>
            <person name="Zaremba-Niedzwiedzka K."/>
            <person name="Martijn J."/>
            <person name="Lind A.E."/>
            <person name="van Eijk R."/>
            <person name="Schleper C."/>
            <person name="Guy L."/>
            <person name="Ettema T.J."/>
        </authorList>
    </citation>
    <scope>NUCLEOTIDE SEQUENCE</scope>
</reference>
<name>A0A0F9MK33_9ZZZZ</name>
<sequence length="51" mass="5823">MKILTMELGNSPQKEDSVFVYNKTHTAIDFILKFNRDELKALLKKGEVPNG</sequence>
<evidence type="ECO:0000313" key="1">
    <source>
        <dbReference type="EMBL" id="KKM99646.1"/>
    </source>
</evidence>
<organism evidence="1">
    <name type="scientific">marine sediment metagenome</name>
    <dbReference type="NCBI Taxonomy" id="412755"/>
    <lineage>
        <taxon>unclassified sequences</taxon>
        <taxon>metagenomes</taxon>
        <taxon>ecological metagenomes</taxon>
    </lineage>
</organism>
<accession>A0A0F9MK33</accession>
<dbReference type="EMBL" id="LAZR01005474">
    <property type="protein sequence ID" value="KKM99646.1"/>
    <property type="molecule type" value="Genomic_DNA"/>
</dbReference>
<comment type="caution">
    <text evidence="1">The sequence shown here is derived from an EMBL/GenBank/DDBJ whole genome shotgun (WGS) entry which is preliminary data.</text>
</comment>
<protein>
    <submittedName>
        <fullName evidence="1">Uncharacterized protein</fullName>
    </submittedName>
</protein>
<dbReference type="AlphaFoldDB" id="A0A0F9MK33"/>
<gene>
    <name evidence="1" type="ORF">LCGC14_1145950</name>
</gene>
<proteinExistence type="predicted"/>